<protein>
    <submittedName>
        <fullName evidence="1">Uncharacterized protein</fullName>
    </submittedName>
</protein>
<keyword evidence="2" id="KW-1185">Reference proteome</keyword>
<name>A0A1H6CFS1_9EURY</name>
<proteinExistence type="predicted"/>
<evidence type="ECO:0000313" key="1">
    <source>
        <dbReference type="EMBL" id="SEG71176.1"/>
    </source>
</evidence>
<dbReference type="EMBL" id="FNVN01000007">
    <property type="protein sequence ID" value="SEG71176.1"/>
    <property type="molecule type" value="Genomic_DNA"/>
</dbReference>
<gene>
    <name evidence="1" type="ORF">SAMN04488133_3384</name>
</gene>
<reference evidence="1 2" key="1">
    <citation type="submission" date="2016-10" db="EMBL/GenBank/DDBJ databases">
        <authorList>
            <person name="de Groot N.N."/>
        </authorList>
    </citation>
    <scope>NUCLEOTIDE SEQUENCE [LARGE SCALE GENOMIC DNA]</scope>
    <source>
        <strain evidence="1 2">CGMCC 1.10331</strain>
    </source>
</reference>
<evidence type="ECO:0000313" key="2">
    <source>
        <dbReference type="Proteomes" id="UP000236740"/>
    </source>
</evidence>
<sequence length="124" mass="14665">MERNGRHGIAWFIDKEIVSLMDRLREMYHTADIYPPLYVYITIIDGANYPIEKPQRVVGPDTTRPINENVFQLKRVKIEDLDSNIALALREPLYQLWNRIGWRNGSIHYSKNEDGSIEWEPYES</sequence>
<organism evidence="1 2">
    <name type="scientific">Halobellus limi</name>
    <dbReference type="NCBI Taxonomy" id="699433"/>
    <lineage>
        <taxon>Archaea</taxon>
        <taxon>Methanobacteriati</taxon>
        <taxon>Methanobacteriota</taxon>
        <taxon>Stenosarchaea group</taxon>
        <taxon>Halobacteria</taxon>
        <taxon>Halobacteriales</taxon>
        <taxon>Haloferacaceae</taxon>
        <taxon>Halobellus</taxon>
    </lineage>
</organism>
<accession>A0A1H6CFS1</accession>
<dbReference type="AlphaFoldDB" id="A0A1H6CFS1"/>
<dbReference type="Proteomes" id="UP000236740">
    <property type="component" value="Unassembled WGS sequence"/>
</dbReference>